<accession>A0A7S3LDZ6</accession>
<evidence type="ECO:0008006" key="3">
    <source>
        <dbReference type="Google" id="ProtNLM"/>
    </source>
</evidence>
<proteinExistence type="predicted"/>
<name>A0A7S3LDZ6_9STRA</name>
<protein>
    <recommendedName>
        <fullName evidence="3">CRAL-TRIO domain-containing protein</fullName>
    </recommendedName>
</protein>
<evidence type="ECO:0000313" key="2">
    <source>
        <dbReference type="EMBL" id="CAE0420598.1"/>
    </source>
</evidence>
<organism evidence="2">
    <name type="scientific">Amphora coffeiformis</name>
    <dbReference type="NCBI Taxonomy" id="265554"/>
    <lineage>
        <taxon>Eukaryota</taxon>
        <taxon>Sar</taxon>
        <taxon>Stramenopiles</taxon>
        <taxon>Ochrophyta</taxon>
        <taxon>Bacillariophyta</taxon>
        <taxon>Bacillariophyceae</taxon>
        <taxon>Bacillariophycidae</taxon>
        <taxon>Thalassiophysales</taxon>
        <taxon>Catenulaceae</taxon>
        <taxon>Amphora</taxon>
    </lineage>
</organism>
<dbReference type="AlphaFoldDB" id="A0A7S3LDZ6"/>
<dbReference type="EMBL" id="HBIM01023409">
    <property type="protein sequence ID" value="CAE0420598.1"/>
    <property type="molecule type" value="Transcribed_RNA"/>
</dbReference>
<feature type="region of interest" description="Disordered" evidence="1">
    <location>
        <begin position="1"/>
        <end position="21"/>
    </location>
</feature>
<gene>
    <name evidence="2" type="ORF">ACOF00016_LOCUS17324</name>
</gene>
<sequence length="403" mass="45583">MNRPHKKSKTSINSDDSDPSLEKQVELALSSLGSELTQEYFRASEVTPTLVRKETRIADFLRAEHYDPENAAKRLARYWKTRKFLFGERWLLPMTLTGTGCLDANQIEILRSGFISVVNSPKGLLLINDFAFLPKGAVHAQLEVLFYFLTIYPCASTGLHVVRHGDRPAMTVSGLVKQVFDSVANTTKSIDVVRAYEEGREHLLDFLGYQQRRVSETNFQSTIGYIAADSVAGTLRILKEKGFDSSNLPVSLGGKLDRNYFDNWVRTRLSIEDIMSGAPIMRNHSLSASAAMECPSSGALLVVKPKTQRDKEALSLVRRPDETPAEFAKRKNAVYVRRNYHRQKLELMAAEGEVARCRVLNESLKLENQMLERLKQEASWWVQRLEGHMEPRPIISTSTGMLF</sequence>
<reference evidence="2" key="1">
    <citation type="submission" date="2021-01" db="EMBL/GenBank/DDBJ databases">
        <authorList>
            <person name="Corre E."/>
            <person name="Pelletier E."/>
            <person name="Niang G."/>
            <person name="Scheremetjew M."/>
            <person name="Finn R."/>
            <person name="Kale V."/>
            <person name="Holt S."/>
            <person name="Cochrane G."/>
            <person name="Meng A."/>
            <person name="Brown T."/>
            <person name="Cohen L."/>
        </authorList>
    </citation>
    <scope>NUCLEOTIDE SEQUENCE</scope>
    <source>
        <strain evidence="2">CCMP127</strain>
    </source>
</reference>
<evidence type="ECO:0000256" key="1">
    <source>
        <dbReference type="SAM" id="MobiDB-lite"/>
    </source>
</evidence>